<dbReference type="Gene3D" id="3.40.50.1820">
    <property type="entry name" value="alpha/beta hydrolase"/>
    <property type="match status" value="1"/>
</dbReference>
<gene>
    <name evidence="5" type="ORF">IDJ77_00385</name>
</gene>
<feature type="signal peptide" evidence="3">
    <location>
        <begin position="1"/>
        <end position="19"/>
    </location>
</feature>
<protein>
    <recommendedName>
        <fullName evidence="3">Carboxylic ester hydrolase</fullName>
        <ecNumber evidence="3">3.1.1.-</ecNumber>
    </recommendedName>
</protein>
<reference evidence="5 6" key="1">
    <citation type="submission" date="2020-09" db="EMBL/GenBank/DDBJ databases">
        <title>Novel species of Mucilaginibacter isolated from a glacier on the Tibetan Plateau.</title>
        <authorList>
            <person name="Liu Q."/>
            <person name="Xin Y.-H."/>
        </authorList>
    </citation>
    <scope>NUCLEOTIDE SEQUENCE [LARGE SCALE GENOMIC DNA]</scope>
    <source>
        <strain evidence="5 6">ZT4R22</strain>
    </source>
</reference>
<dbReference type="InterPro" id="IPR002018">
    <property type="entry name" value="CarbesteraseB"/>
</dbReference>
<dbReference type="EMBL" id="JACWMY010000001">
    <property type="protein sequence ID" value="MBD1362251.1"/>
    <property type="molecule type" value="Genomic_DNA"/>
</dbReference>
<dbReference type="Proteomes" id="UP000606600">
    <property type="component" value="Unassembled WGS sequence"/>
</dbReference>
<feature type="chain" id="PRO_5044995364" description="Carboxylic ester hydrolase" evidence="3">
    <location>
        <begin position="20"/>
        <end position="542"/>
    </location>
</feature>
<organism evidence="5 6">
    <name type="scientific">Mucilaginibacter pankratovii</name>
    <dbReference type="NCBI Taxonomy" id="2772110"/>
    <lineage>
        <taxon>Bacteria</taxon>
        <taxon>Pseudomonadati</taxon>
        <taxon>Bacteroidota</taxon>
        <taxon>Sphingobacteriia</taxon>
        <taxon>Sphingobacteriales</taxon>
        <taxon>Sphingobacteriaceae</taxon>
        <taxon>Mucilaginibacter</taxon>
    </lineage>
</organism>
<sequence length="542" mass="58282">MKKLTLFVLVQMAVTVAVAQTLIKTDKGQVEGVTEKSGVISFKGIPFAQPPIGDLRWKDPQPANSWGGIRKCDAFGYNPMQKKVFGDMGFRSPGMSEDCLYLNVWVPAKKTKEKMPVLVYFYGGGFVAGDGSEARYDGESMAKRGIIALTVNYRLGVFGFMAHPELSKESPHKSSGNYALMDQNAALRWVQANIAAFGGDPKRVTIAGESAGSIAVSAQMVSPLSKGLIAGAIGESGAMIKPTLAAIPLAEAEGNGTKFAEKVGAANLAALRAIPAGELLEQASKQGMPPLSSGNIDGYFLTKKPADVFAAGEQAKVPLLVGWNSAEIPFQAVMYGLPPTPENYAKQLKMFYADKADEVLKLYPGATQEEVLKSATELASDRFISYSTWKWADLHTQTSGKPVYRYLFSKPRPAMTAKMGNARAGLAGGIIKDDGTKPAAKAPEVYVGAAHASEIEYAMGNLATNLTYAWTPKDYKVSATMEAYFANFIKTGNPNGAAVPKWTGNTKGSPVSFININVKTVLEKESPQLRGRYLFLDKEYTK</sequence>
<dbReference type="Pfam" id="PF00135">
    <property type="entry name" value="COesterase"/>
    <property type="match status" value="1"/>
</dbReference>
<evidence type="ECO:0000256" key="3">
    <source>
        <dbReference type="RuleBase" id="RU361235"/>
    </source>
</evidence>
<name>A0ABR7WIX2_9SPHI</name>
<keyword evidence="6" id="KW-1185">Reference proteome</keyword>
<dbReference type="PANTHER" id="PTHR11559">
    <property type="entry name" value="CARBOXYLESTERASE"/>
    <property type="match status" value="1"/>
</dbReference>
<evidence type="ECO:0000256" key="1">
    <source>
        <dbReference type="ARBA" id="ARBA00005964"/>
    </source>
</evidence>
<dbReference type="RefSeq" id="WP_191186941.1">
    <property type="nucleotide sequence ID" value="NZ_JACWMY010000001.1"/>
</dbReference>
<proteinExistence type="inferred from homology"/>
<dbReference type="PROSITE" id="PS00941">
    <property type="entry name" value="CARBOXYLESTERASE_B_2"/>
    <property type="match status" value="1"/>
</dbReference>
<feature type="domain" description="Carboxylesterase type B" evidence="4">
    <location>
        <begin position="20"/>
        <end position="521"/>
    </location>
</feature>
<evidence type="ECO:0000256" key="2">
    <source>
        <dbReference type="ARBA" id="ARBA00022801"/>
    </source>
</evidence>
<keyword evidence="2 3" id="KW-0378">Hydrolase</keyword>
<dbReference type="InterPro" id="IPR050309">
    <property type="entry name" value="Type-B_Carboxylest/Lipase"/>
</dbReference>
<evidence type="ECO:0000313" key="6">
    <source>
        <dbReference type="Proteomes" id="UP000606600"/>
    </source>
</evidence>
<evidence type="ECO:0000313" key="5">
    <source>
        <dbReference type="EMBL" id="MBD1362251.1"/>
    </source>
</evidence>
<dbReference type="InterPro" id="IPR019819">
    <property type="entry name" value="Carboxylesterase_B_CS"/>
</dbReference>
<evidence type="ECO:0000259" key="4">
    <source>
        <dbReference type="Pfam" id="PF00135"/>
    </source>
</evidence>
<dbReference type="SUPFAM" id="SSF53474">
    <property type="entry name" value="alpha/beta-Hydrolases"/>
    <property type="match status" value="1"/>
</dbReference>
<accession>A0ABR7WIX2</accession>
<dbReference type="EC" id="3.1.1.-" evidence="3"/>
<dbReference type="PROSITE" id="PS00122">
    <property type="entry name" value="CARBOXYLESTERASE_B_1"/>
    <property type="match status" value="1"/>
</dbReference>
<comment type="similarity">
    <text evidence="1 3">Belongs to the type-B carboxylesterase/lipase family.</text>
</comment>
<comment type="caution">
    <text evidence="5">The sequence shown here is derived from an EMBL/GenBank/DDBJ whole genome shotgun (WGS) entry which is preliminary data.</text>
</comment>
<dbReference type="InterPro" id="IPR029058">
    <property type="entry name" value="AB_hydrolase_fold"/>
</dbReference>
<keyword evidence="3" id="KW-0732">Signal</keyword>
<dbReference type="InterPro" id="IPR019826">
    <property type="entry name" value="Carboxylesterase_B_AS"/>
</dbReference>